<dbReference type="InterPro" id="IPR001356">
    <property type="entry name" value="HD"/>
</dbReference>
<dbReference type="PANTHER" id="PTHR11636">
    <property type="entry name" value="POU DOMAIN"/>
    <property type="match status" value="1"/>
</dbReference>
<dbReference type="PROSITE" id="PS00035">
    <property type="entry name" value="POU_1"/>
    <property type="match status" value="1"/>
</dbReference>
<protein>
    <recommendedName>
        <fullName evidence="12">POU domain protein</fullName>
    </recommendedName>
</protein>
<feature type="domain" description="Homeobox" evidence="8">
    <location>
        <begin position="782"/>
        <end position="842"/>
    </location>
</feature>
<evidence type="ECO:0000256" key="5">
    <source>
        <dbReference type="PROSITE-ProRule" id="PRU00108"/>
    </source>
</evidence>
<dbReference type="PROSITE" id="PS51179">
    <property type="entry name" value="POU_3"/>
    <property type="match status" value="1"/>
</dbReference>
<feature type="compositionally biased region" description="Polar residues" evidence="7">
    <location>
        <begin position="516"/>
        <end position="540"/>
    </location>
</feature>
<feature type="compositionally biased region" description="Polar residues" evidence="7">
    <location>
        <begin position="617"/>
        <end position="641"/>
    </location>
</feature>
<reference evidence="10" key="1">
    <citation type="submission" date="2021-03" db="EMBL/GenBank/DDBJ databases">
        <title>Chromosome level genome of the anhydrobiotic midge Polypedilum vanderplanki.</title>
        <authorList>
            <person name="Yoshida Y."/>
            <person name="Kikawada T."/>
            <person name="Gusev O."/>
        </authorList>
    </citation>
    <scope>NUCLEOTIDE SEQUENCE</scope>
    <source>
        <strain evidence="10">NIAS01</strain>
        <tissue evidence="10">Whole body or cell culture</tissue>
    </source>
</reference>
<dbReference type="Proteomes" id="UP001107558">
    <property type="component" value="Chromosome 4"/>
</dbReference>
<dbReference type="InterPro" id="IPR000327">
    <property type="entry name" value="POU_dom"/>
</dbReference>
<dbReference type="SUPFAM" id="SSF47413">
    <property type="entry name" value="lambda repressor-like DNA-binding domains"/>
    <property type="match status" value="1"/>
</dbReference>
<dbReference type="SMART" id="SM00352">
    <property type="entry name" value="POU"/>
    <property type="match status" value="1"/>
</dbReference>
<dbReference type="PANTHER" id="PTHR11636:SF5">
    <property type="entry name" value="POU DOMAIN MOTIF 3, ISOFORM F"/>
    <property type="match status" value="1"/>
</dbReference>
<evidence type="ECO:0000313" key="10">
    <source>
        <dbReference type="EMBL" id="KAG5666802.1"/>
    </source>
</evidence>
<feature type="compositionally biased region" description="Low complexity" evidence="7">
    <location>
        <begin position="206"/>
        <end position="228"/>
    </location>
</feature>
<evidence type="ECO:0000256" key="2">
    <source>
        <dbReference type="ARBA" id="ARBA00023125"/>
    </source>
</evidence>
<dbReference type="AlphaFoldDB" id="A0A9J6BAU0"/>
<dbReference type="SMART" id="SM00389">
    <property type="entry name" value="HOX"/>
    <property type="match status" value="1"/>
</dbReference>
<dbReference type="GO" id="GO:0000978">
    <property type="term" value="F:RNA polymerase II cis-regulatory region sequence-specific DNA binding"/>
    <property type="evidence" value="ECO:0007669"/>
    <property type="project" value="TreeGrafter"/>
</dbReference>
<proteinExistence type="predicted"/>
<dbReference type="GO" id="GO:0000981">
    <property type="term" value="F:DNA-binding transcription factor activity, RNA polymerase II-specific"/>
    <property type="evidence" value="ECO:0007669"/>
    <property type="project" value="TreeGrafter"/>
</dbReference>
<dbReference type="OrthoDB" id="10066259at2759"/>
<organism evidence="10 11">
    <name type="scientific">Polypedilum vanderplanki</name>
    <name type="common">Sleeping chironomid midge</name>
    <dbReference type="NCBI Taxonomy" id="319348"/>
    <lineage>
        <taxon>Eukaryota</taxon>
        <taxon>Metazoa</taxon>
        <taxon>Ecdysozoa</taxon>
        <taxon>Arthropoda</taxon>
        <taxon>Hexapoda</taxon>
        <taxon>Insecta</taxon>
        <taxon>Pterygota</taxon>
        <taxon>Neoptera</taxon>
        <taxon>Endopterygota</taxon>
        <taxon>Diptera</taxon>
        <taxon>Nematocera</taxon>
        <taxon>Chironomoidea</taxon>
        <taxon>Chironomidae</taxon>
        <taxon>Chironominae</taxon>
        <taxon>Polypedilum</taxon>
        <taxon>Polypedilum</taxon>
    </lineage>
</organism>
<feature type="compositionally biased region" description="Basic and acidic residues" evidence="7">
    <location>
        <begin position="594"/>
        <end position="614"/>
    </location>
</feature>
<feature type="compositionally biased region" description="Low complexity" evidence="7">
    <location>
        <begin position="541"/>
        <end position="563"/>
    </location>
</feature>
<dbReference type="InterPro" id="IPR010982">
    <property type="entry name" value="Lambda_DNA-bd_dom_sf"/>
</dbReference>
<dbReference type="InterPro" id="IPR050255">
    <property type="entry name" value="POU_domain_TF"/>
</dbReference>
<accession>A0A9J6BAU0</accession>
<dbReference type="SUPFAM" id="SSF46689">
    <property type="entry name" value="Homeodomain-like"/>
    <property type="match status" value="1"/>
</dbReference>
<feature type="region of interest" description="Disordered" evidence="7">
    <location>
        <begin position="580"/>
        <end position="669"/>
    </location>
</feature>
<name>A0A9J6BAU0_POLVA</name>
<dbReference type="Gene3D" id="1.10.260.40">
    <property type="entry name" value="lambda repressor-like DNA-binding domains"/>
    <property type="match status" value="1"/>
</dbReference>
<keyword evidence="2 5" id="KW-0238">DNA-binding</keyword>
<feature type="region of interest" description="Disordered" evidence="7">
    <location>
        <begin position="180"/>
        <end position="231"/>
    </location>
</feature>
<evidence type="ECO:0008006" key="12">
    <source>
        <dbReference type="Google" id="ProtNLM"/>
    </source>
</evidence>
<dbReference type="CDD" id="cd00086">
    <property type="entry name" value="homeodomain"/>
    <property type="match status" value="1"/>
</dbReference>
<dbReference type="PRINTS" id="PR00028">
    <property type="entry name" value="POUDOMAIN"/>
</dbReference>
<dbReference type="EMBL" id="JADBJN010000004">
    <property type="protein sequence ID" value="KAG5666802.1"/>
    <property type="molecule type" value="Genomic_DNA"/>
</dbReference>
<dbReference type="Pfam" id="PF00157">
    <property type="entry name" value="Pou"/>
    <property type="match status" value="2"/>
</dbReference>
<dbReference type="Gene3D" id="1.10.10.60">
    <property type="entry name" value="Homeodomain-like"/>
    <property type="match status" value="1"/>
</dbReference>
<dbReference type="PROSITE" id="PS50071">
    <property type="entry name" value="HOMEOBOX_2"/>
    <property type="match status" value="1"/>
</dbReference>
<evidence type="ECO:0000256" key="3">
    <source>
        <dbReference type="ARBA" id="ARBA00023155"/>
    </source>
</evidence>
<dbReference type="Pfam" id="PF00046">
    <property type="entry name" value="Homeodomain"/>
    <property type="match status" value="1"/>
</dbReference>
<comment type="subcellular location">
    <subcellularLocation>
        <location evidence="1 5 6">Nucleus</location>
    </subcellularLocation>
</comment>
<dbReference type="InterPro" id="IPR009057">
    <property type="entry name" value="Homeodomain-like_sf"/>
</dbReference>
<gene>
    <name evidence="10" type="ORF">PVAND_014812</name>
</gene>
<dbReference type="GO" id="GO:0045944">
    <property type="term" value="P:positive regulation of transcription by RNA polymerase II"/>
    <property type="evidence" value="ECO:0007669"/>
    <property type="project" value="UniProtKB-ARBA"/>
</dbReference>
<feature type="domain" description="POU-specific" evidence="9">
    <location>
        <begin position="669"/>
        <end position="762"/>
    </location>
</feature>
<evidence type="ECO:0000256" key="6">
    <source>
        <dbReference type="RuleBase" id="RU000682"/>
    </source>
</evidence>
<feature type="compositionally biased region" description="Basic residues" evidence="7">
    <location>
        <begin position="431"/>
        <end position="440"/>
    </location>
</feature>
<evidence type="ECO:0000259" key="8">
    <source>
        <dbReference type="PROSITE" id="PS50071"/>
    </source>
</evidence>
<keyword evidence="3 5" id="KW-0371">Homeobox</keyword>
<evidence type="ECO:0000256" key="4">
    <source>
        <dbReference type="ARBA" id="ARBA00023242"/>
    </source>
</evidence>
<feature type="compositionally biased region" description="Polar residues" evidence="7">
    <location>
        <begin position="184"/>
        <end position="198"/>
    </location>
</feature>
<evidence type="ECO:0000259" key="9">
    <source>
        <dbReference type="PROSITE" id="PS51179"/>
    </source>
</evidence>
<evidence type="ECO:0000313" key="11">
    <source>
        <dbReference type="Proteomes" id="UP001107558"/>
    </source>
</evidence>
<dbReference type="GO" id="GO:0005634">
    <property type="term" value="C:nucleus"/>
    <property type="evidence" value="ECO:0007669"/>
    <property type="project" value="UniProtKB-SubCell"/>
</dbReference>
<feature type="DNA-binding region" description="Homeobox" evidence="5">
    <location>
        <begin position="784"/>
        <end position="843"/>
    </location>
</feature>
<keyword evidence="11" id="KW-1185">Reference proteome</keyword>
<feature type="region of interest" description="Disordered" evidence="7">
    <location>
        <begin position="364"/>
        <end position="386"/>
    </location>
</feature>
<feature type="region of interest" description="Disordered" evidence="7">
    <location>
        <begin position="418"/>
        <end position="563"/>
    </location>
</feature>
<sequence length="852" mass="93812">MENDVKDQSEIESESKQVTIKTTVANTIIDTINNNINCLIERIQSENSAAVIDESSLPSPKAMLETIMPCEKLCQNFRHIADDLSVENDVIKTQIKIEHNNEPKLVTSCDEQNLIDGIEQFPLNLKNFKCNNNNNNNFGSGQKSGHNNLDKMDQIKDSEDFGQCDSPKAKKIFINMLDQMHHSPPSSAKSQKIKNTSDCGGAKVLNLSSPSSYNSSSPSSTSSLSSTSNVHHQKNVMSGQTINGSMHDILNLPNFSHLQQMPSLGAGISPLQHRSTPLTLGGMNPSSPLMAGGVLLGLGLPQSPQLPQLILTSGQLVQGIQGAQVLIPTPQGITSQTILTIPVSQQLPTNLSMEQLLQSLSNVSHKQQQQQQAEQSANTNHVLSNVPNLSPNPILLNSHLLASGAQQLLSIQPQLMAFQQQQQQQHESHPFYHHHHHHRKTQPDAPESPSMHSRKDQMSQFKMRNREMSKRLSRMSTGRPHNGHGDLIASHHSSGSTSGNASPNISATATTSSNTGTHRIPTTNGDTQMSPSKPLTTTDMSSPSSSSKHFQSLSPQPQQQPTQKLEFRAMRELLADDRRGDFGSIDQLPPSNVEENKSQQHDIEMREEKNDRESPFVSGNQQQEPQTIQISPSPVNLSNDSNSEDGDQFDSGVNREDSAASGGQRENLPEGIDLDEINEFAQAFKLQRLSLGLTQTQVGQALSVTEGPAYSQSAICSALAARMYAAVQLSSQQQQMFEKLDITPKSAQKIKPVLEQWMKEAKGSRFKMGENPLTDFMGVETSKKRKRRTSFTPHALEILNSSFERNTHPSGTDITSLAQALGYEREVIRIWFCNKRQALKNTVRMMSKGMPN</sequence>
<keyword evidence="4 5" id="KW-0539">Nucleus</keyword>
<feature type="compositionally biased region" description="Low complexity" evidence="7">
    <location>
        <begin position="500"/>
        <end position="515"/>
    </location>
</feature>
<comment type="caution">
    <text evidence="10">The sequence shown here is derived from an EMBL/GenBank/DDBJ whole genome shotgun (WGS) entry which is preliminary data.</text>
</comment>
<evidence type="ECO:0000256" key="7">
    <source>
        <dbReference type="SAM" id="MobiDB-lite"/>
    </source>
</evidence>
<dbReference type="InterPro" id="IPR013847">
    <property type="entry name" value="POU"/>
</dbReference>
<evidence type="ECO:0000256" key="1">
    <source>
        <dbReference type="ARBA" id="ARBA00004123"/>
    </source>
</evidence>
<feature type="compositionally biased region" description="Polar residues" evidence="7">
    <location>
        <begin position="373"/>
        <end position="386"/>
    </location>
</feature>